<dbReference type="AlphaFoldDB" id="A0A1Z5RLE6"/>
<evidence type="ECO:0000313" key="3">
    <source>
        <dbReference type="Proteomes" id="UP000000768"/>
    </source>
</evidence>
<sequence length="126" mass="13681">MRNLEKFLLALSLLSRSSHDSHFFTGKLPMAGAQGWMESEAREYWQAKHLWKAEAMAMPNAMHNGTGGMIAKSPPVSSLSPRASRAPLPLRVRARARRDAQRSQMGGPACPVTSTKAAVCLCVCTG</sequence>
<gene>
    <name evidence="2" type="ORF">SORBI_3004G080350</name>
</gene>
<feature type="compositionally biased region" description="Low complexity" evidence="1">
    <location>
        <begin position="73"/>
        <end position="90"/>
    </location>
</feature>
<accession>A0A1Z5RLE6</accession>
<protein>
    <submittedName>
        <fullName evidence="2">Uncharacterized protein</fullName>
    </submittedName>
</protein>
<dbReference type="EMBL" id="CM000763">
    <property type="protein sequence ID" value="OQU84572.1"/>
    <property type="molecule type" value="Genomic_DNA"/>
</dbReference>
<proteinExistence type="predicted"/>
<dbReference type="InParanoid" id="A0A1Z5RLE6"/>
<keyword evidence="3" id="KW-1185">Reference proteome</keyword>
<organism evidence="2 3">
    <name type="scientific">Sorghum bicolor</name>
    <name type="common">Sorghum</name>
    <name type="synonym">Sorghum vulgare</name>
    <dbReference type="NCBI Taxonomy" id="4558"/>
    <lineage>
        <taxon>Eukaryota</taxon>
        <taxon>Viridiplantae</taxon>
        <taxon>Streptophyta</taxon>
        <taxon>Embryophyta</taxon>
        <taxon>Tracheophyta</taxon>
        <taxon>Spermatophyta</taxon>
        <taxon>Magnoliopsida</taxon>
        <taxon>Liliopsida</taxon>
        <taxon>Poales</taxon>
        <taxon>Poaceae</taxon>
        <taxon>PACMAD clade</taxon>
        <taxon>Panicoideae</taxon>
        <taxon>Andropogonodae</taxon>
        <taxon>Andropogoneae</taxon>
        <taxon>Sorghinae</taxon>
        <taxon>Sorghum</taxon>
    </lineage>
</organism>
<name>A0A1Z5RLE6_SORBI</name>
<reference evidence="3" key="2">
    <citation type="journal article" date="2018" name="Plant J.">
        <title>The Sorghum bicolor reference genome: improved assembly, gene annotations, a transcriptome atlas, and signatures of genome organization.</title>
        <authorList>
            <person name="McCormick R.F."/>
            <person name="Truong S.K."/>
            <person name="Sreedasyam A."/>
            <person name="Jenkins J."/>
            <person name="Shu S."/>
            <person name="Sims D."/>
            <person name="Kennedy M."/>
            <person name="Amirebrahimi M."/>
            <person name="Weers B.D."/>
            <person name="McKinley B."/>
            <person name="Mattison A."/>
            <person name="Morishige D.T."/>
            <person name="Grimwood J."/>
            <person name="Schmutz J."/>
            <person name="Mullet J.E."/>
        </authorList>
    </citation>
    <scope>NUCLEOTIDE SEQUENCE [LARGE SCALE GENOMIC DNA]</scope>
    <source>
        <strain evidence="3">cv. BTx623</strain>
    </source>
</reference>
<dbReference type="Gramene" id="OQU84572">
    <property type="protein sequence ID" value="OQU84572"/>
    <property type="gene ID" value="SORBI_3004G080350"/>
</dbReference>
<evidence type="ECO:0000256" key="1">
    <source>
        <dbReference type="SAM" id="MobiDB-lite"/>
    </source>
</evidence>
<reference evidence="2 3" key="1">
    <citation type="journal article" date="2009" name="Nature">
        <title>The Sorghum bicolor genome and the diversification of grasses.</title>
        <authorList>
            <person name="Paterson A.H."/>
            <person name="Bowers J.E."/>
            <person name="Bruggmann R."/>
            <person name="Dubchak I."/>
            <person name="Grimwood J."/>
            <person name="Gundlach H."/>
            <person name="Haberer G."/>
            <person name="Hellsten U."/>
            <person name="Mitros T."/>
            <person name="Poliakov A."/>
            <person name="Schmutz J."/>
            <person name="Spannagl M."/>
            <person name="Tang H."/>
            <person name="Wang X."/>
            <person name="Wicker T."/>
            <person name="Bharti A.K."/>
            <person name="Chapman J."/>
            <person name="Feltus F.A."/>
            <person name="Gowik U."/>
            <person name="Grigoriev I.V."/>
            <person name="Lyons E."/>
            <person name="Maher C.A."/>
            <person name="Martis M."/>
            <person name="Narechania A."/>
            <person name="Otillar R.P."/>
            <person name="Penning B.W."/>
            <person name="Salamov A.A."/>
            <person name="Wang Y."/>
            <person name="Zhang L."/>
            <person name="Carpita N.C."/>
            <person name="Freeling M."/>
            <person name="Gingle A.R."/>
            <person name="Hash C.T."/>
            <person name="Keller B."/>
            <person name="Klein P."/>
            <person name="Kresovich S."/>
            <person name="McCann M.C."/>
            <person name="Ming R."/>
            <person name="Peterson D.G."/>
            <person name="Mehboob-ur-Rahman"/>
            <person name="Ware D."/>
            <person name="Westhoff P."/>
            <person name="Mayer K.F."/>
            <person name="Messing J."/>
            <person name="Rokhsar D.S."/>
        </authorList>
    </citation>
    <scope>NUCLEOTIDE SEQUENCE [LARGE SCALE GENOMIC DNA]</scope>
    <source>
        <strain evidence="3">cv. BTx623</strain>
    </source>
</reference>
<evidence type="ECO:0000313" key="2">
    <source>
        <dbReference type="EMBL" id="OQU84572.1"/>
    </source>
</evidence>
<feature type="region of interest" description="Disordered" evidence="1">
    <location>
        <begin position="64"/>
        <end position="90"/>
    </location>
</feature>
<dbReference type="Proteomes" id="UP000000768">
    <property type="component" value="Chromosome 4"/>
</dbReference>